<dbReference type="GO" id="GO:0003700">
    <property type="term" value="F:DNA-binding transcription factor activity"/>
    <property type="evidence" value="ECO:0007669"/>
    <property type="project" value="TreeGrafter"/>
</dbReference>
<dbReference type="InterPro" id="IPR021858">
    <property type="entry name" value="Fun_TF"/>
</dbReference>
<dbReference type="HOGENOM" id="CLU_011075_1_1_1"/>
<evidence type="ECO:0000256" key="1">
    <source>
        <dbReference type="ARBA" id="ARBA00004123"/>
    </source>
</evidence>
<dbReference type="RefSeq" id="XP_013255102.1">
    <property type="nucleotide sequence ID" value="XM_013399648.1"/>
</dbReference>
<dbReference type="PANTHER" id="PTHR37534:SF47">
    <property type="entry name" value="ZN(2)-C6 FUNGAL-TYPE DOMAIN-CONTAINING PROTEIN"/>
    <property type="match status" value="1"/>
</dbReference>
<dbReference type="AlphaFoldDB" id="A0A072NYM1"/>
<sequence>MDISESSAHEVLAKTFPGFDWLAGDEAMEVDWAEGVSELNTMNSALQNTHSPPSTQILIEQLPATLSPPNSWPNEPFLHWDQQSTPKRLPQATIRELFELRTCEILSIKDDQTRNPWRTLIWPMAQDCPALYHALAAMTCLQLTKTQPEFGLPGIRHYDLCIQALSTTEVNNSMSLESAIATRLALGWAECWDNRKTSTGMNHINSAHRLMQKAVSKHQASSLTDGELSRLSFLANTWIYMDVLARFSCLQDGGPLDFDFMNTCSLLSPVPLSRQVDPLMGCAVTLFPIIGRLADLVRHVRKRSEKRNSLAIISKALDIRSSIDRWVPPISTEPSKGHNHNISDPIQTAEAYRWAALLLLRQTVPELPSSFSMWDLAQKTLVFLATVPPVSGTTIIQIFPLLVAGCEAYGDEDREWVLDRWDLMSKRMIAGTIDRCKEMTLEVWRRRDEYENANFKKNSSNADDDEDESTTPDVIYNNSRKDPNTTVDDTTTIATSTEPALNPIVTTTTTKKSPSAAASAASAAAAARSVDSKTPTDFPQSLAFKKDIDPLTMSGSIDYTVKGSMHWLGVMRDWGWEGTYPDRLYELASYQAKSWLIMVVCCTALALFL</sequence>
<evidence type="ECO:0000256" key="3">
    <source>
        <dbReference type="SAM" id="MobiDB-lite"/>
    </source>
</evidence>
<name>A0A072NYM1_9EURO</name>
<gene>
    <name evidence="4" type="ORF">A1O9_11354</name>
</gene>
<dbReference type="GeneID" id="25286253"/>
<dbReference type="EMBL" id="AMGV01000017">
    <property type="protein sequence ID" value="KEF52512.1"/>
    <property type="molecule type" value="Genomic_DNA"/>
</dbReference>
<dbReference type="PANTHER" id="PTHR37534">
    <property type="entry name" value="TRANSCRIPTIONAL ACTIVATOR PROTEIN UGA3"/>
    <property type="match status" value="1"/>
</dbReference>
<keyword evidence="2" id="KW-0539">Nucleus</keyword>
<evidence type="ECO:0000313" key="4">
    <source>
        <dbReference type="EMBL" id="KEF52512.1"/>
    </source>
</evidence>
<comment type="caution">
    <text evidence="4">The sequence shown here is derived from an EMBL/GenBank/DDBJ whole genome shotgun (WGS) entry which is preliminary data.</text>
</comment>
<comment type="subcellular location">
    <subcellularLocation>
        <location evidence="1">Nucleus</location>
    </subcellularLocation>
</comment>
<proteinExistence type="predicted"/>
<feature type="region of interest" description="Disordered" evidence="3">
    <location>
        <begin position="455"/>
        <end position="498"/>
    </location>
</feature>
<dbReference type="GO" id="GO:0005634">
    <property type="term" value="C:nucleus"/>
    <property type="evidence" value="ECO:0007669"/>
    <property type="project" value="UniProtKB-SubCell"/>
</dbReference>
<organism evidence="4 5">
    <name type="scientific">Exophiala aquamarina CBS 119918</name>
    <dbReference type="NCBI Taxonomy" id="1182545"/>
    <lineage>
        <taxon>Eukaryota</taxon>
        <taxon>Fungi</taxon>
        <taxon>Dikarya</taxon>
        <taxon>Ascomycota</taxon>
        <taxon>Pezizomycotina</taxon>
        <taxon>Eurotiomycetes</taxon>
        <taxon>Chaetothyriomycetidae</taxon>
        <taxon>Chaetothyriales</taxon>
        <taxon>Herpotrichiellaceae</taxon>
        <taxon>Exophiala</taxon>
    </lineage>
</organism>
<evidence type="ECO:0008006" key="6">
    <source>
        <dbReference type="Google" id="ProtNLM"/>
    </source>
</evidence>
<reference evidence="4 5" key="1">
    <citation type="submission" date="2013-03" db="EMBL/GenBank/DDBJ databases">
        <title>The Genome Sequence of Exophiala aquamarina CBS 119918.</title>
        <authorList>
            <consortium name="The Broad Institute Genomics Platform"/>
            <person name="Cuomo C."/>
            <person name="de Hoog S."/>
            <person name="Gorbushina A."/>
            <person name="Walker B."/>
            <person name="Young S.K."/>
            <person name="Zeng Q."/>
            <person name="Gargeya S."/>
            <person name="Fitzgerald M."/>
            <person name="Haas B."/>
            <person name="Abouelleil A."/>
            <person name="Allen A.W."/>
            <person name="Alvarado L."/>
            <person name="Arachchi H.M."/>
            <person name="Berlin A.M."/>
            <person name="Chapman S.B."/>
            <person name="Gainer-Dewar J."/>
            <person name="Goldberg J."/>
            <person name="Griggs A."/>
            <person name="Gujja S."/>
            <person name="Hansen M."/>
            <person name="Howarth C."/>
            <person name="Imamovic A."/>
            <person name="Ireland A."/>
            <person name="Larimer J."/>
            <person name="McCowan C."/>
            <person name="Murphy C."/>
            <person name="Pearson M."/>
            <person name="Poon T.W."/>
            <person name="Priest M."/>
            <person name="Roberts A."/>
            <person name="Saif S."/>
            <person name="Shea T."/>
            <person name="Sisk P."/>
            <person name="Sykes S."/>
            <person name="Wortman J."/>
            <person name="Nusbaum C."/>
            <person name="Birren B."/>
        </authorList>
    </citation>
    <scope>NUCLEOTIDE SEQUENCE [LARGE SCALE GENOMIC DNA]</scope>
    <source>
        <strain evidence="4 5">CBS 119918</strain>
    </source>
</reference>
<keyword evidence="5" id="KW-1185">Reference proteome</keyword>
<dbReference type="STRING" id="1182545.A0A072NYM1"/>
<dbReference type="GO" id="GO:0000976">
    <property type="term" value="F:transcription cis-regulatory region binding"/>
    <property type="evidence" value="ECO:0007669"/>
    <property type="project" value="TreeGrafter"/>
</dbReference>
<evidence type="ECO:0000313" key="5">
    <source>
        <dbReference type="Proteomes" id="UP000027920"/>
    </source>
</evidence>
<accession>A0A072NYM1</accession>
<dbReference type="Pfam" id="PF11951">
    <property type="entry name" value="Fungal_trans_2"/>
    <property type="match status" value="1"/>
</dbReference>
<evidence type="ECO:0000256" key="2">
    <source>
        <dbReference type="ARBA" id="ARBA00023242"/>
    </source>
</evidence>
<feature type="compositionally biased region" description="Low complexity" evidence="3">
    <location>
        <begin position="484"/>
        <end position="497"/>
    </location>
</feature>
<dbReference type="Proteomes" id="UP000027920">
    <property type="component" value="Unassembled WGS sequence"/>
</dbReference>
<protein>
    <recommendedName>
        <fullName evidence="6">Transcription factor domain-containing protein</fullName>
    </recommendedName>
</protein>
<dbReference type="VEuPathDB" id="FungiDB:A1O9_11354"/>
<dbReference type="GO" id="GO:0045944">
    <property type="term" value="P:positive regulation of transcription by RNA polymerase II"/>
    <property type="evidence" value="ECO:0007669"/>
    <property type="project" value="TreeGrafter"/>
</dbReference>
<dbReference type="OrthoDB" id="3886144at2759"/>